<keyword evidence="13" id="KW-0865">Zymogen</keyword>
<dbReference type="EMBL" id="CAIJEO010000007">
    <property type="protein sequence ID" value="CAD0097283.1"/>
    <property type="molecule type" value="Genomic_DNA"/>
</dbReference>
<dbReference type="InterPro" id="IPR015366">
    <property type="entry name" value="S53_propep"/>
</dbReference>
<keyword evidence="14" id="KW-0325">Glycoprotein</keyword>
<evidence type="ECO:0000256" key="5">
    <source>
        <dbReference type="ARBA" id="ARBA00022525"/>
    </source>
</evidence>
<keyword evidence="7 15" id="KW-0479">Metal-binding</keyword>
<evidence type="ECO:0000256" key="3">
    <source>
        <dbReference type="ARBA" id="ARBA00004239"/>
    </source>
</evidence>
<dbReference type="Gene3D" id="3.40.50.200">
    <property type="entry name" value="Peptidase S8/S53 domain"/>
    <property type="match status" value="1"/>
</dbReference>
<gene>
    <name evidence="17" type="ORF">AWRI4233_LOCUS6151</name>
</gene>
<evidence type="ECO:0000256" key="6">
    <source>
        <dbReference type="ARBA" id="ARBA00022670"/>
    </source>
</evidence>
<dbReference type="AlphaFoldDB" id="A0A9N8JZR3"/>
<keyword evidence="11 15" id="KW-0106">Calcium</keyword>
<proteinExistence type="predicted"/>
<dbReference type="SUPFAM" id="SSF52743">
    <property type="entry name" value="Subtilisin-like"/>
    <property type="match status" value="1"/>
</dbReference>
<keyword evidence="12" id="KW-0843">Virulence</keyword>
<dbReference type="GO" id="GO:0046872">
    <property type="term" value="F:metal ion binding"/>
    <property type="evidence" value="ECO:0007669"/>
    <property type="project" value="UniProtKB-UniRule"/>
</dbReference>
<evidence type="ECO:0000256" key="10">
    <source>
        <dbReference type="ARBA" id="ARBA00022825"/>
    </source>
</evidence>
<keyword evidence="6 15" id="KW-0645">Protease</keyword>
<dbReference type="PROSITE" id="PS51695">
    <property type="entry name" value="SEDOLISIN"/>
    <property type="match status" value="1"/>
</dbReference>
<evidence type="ECO:0000313" key="17">
    <source>
        <dbReference type="EMBL" id="CAD0097283.1"/>
    </source>
</evidence>
<comment type="caution">
    <text evidence="17">The sequence shown here is derived from an EMBL/GenBank/DDBJ whole genome shotgun (WGS) entry which is preliminary data.</text>
</comment>
<dbReference type="PROSITE" id="PS00138">
    <property type="entry name" value="SUBTILASE_SER"/>
    <property type="match status" value="1"/>
</dbReference>
<dbReference type="Proteomes" id="UP000714618">
    <property type="component" value="Unassembled WGS sequence"/>
</dbReference>
<feature type="active site" description="Charge relay system" evidence="15">
    <location>
        <position position="196"/>
    </location>
</feature>
<dbReference type="Pfam" id="PF09286">
    <property type="entry name" value="Pro-kuma_activ"/>
    <property type="match status" value="1"/>
</dbReference>
<dbReference type="InterPro" id="IPR000209">
    <property type="entry name" value="Peptidase_S8/S53_dom"/>
</dbReference>
<evidence type="ECO:0000256" key="4">
    <source>
        <dbReference type="ARBA" id="ARBA00012462"/>
    </source>
</evidence>
<dbReference type="Pfam" id="PF00082">
    <property type="entry name" value="Peptidase_S8"/>
    <property type="match status" value="1"/>
</dbReference>
<evidence type="ECO:0000256" key="13">
    <source>
        <dbReference type="ARBA" id="ARBA00023145"/>
    </source>
</evidence>
<dbReference type="EC" id="3.4.14.10" evidence="4"/>
<evidence type="ECO:0000256" key="1">
    <source>
        <dbReference type="ARBA" id="ARBA00001910"/>
    </source>
</evidence>
<feature type="active site" description="Charge relay system" evidence="15">
    <location>
        <position position="403"/>
    </location>
</feature>
<accession>A0A9N8JZR3</accession>
<dbReference type="GO" id="GO:0004252">
    <property type="term" value="F:serine-type endopeptidase activity"/>
    <property type="evidence" value="ECO:0007669"/>
    <property type="project" value="UniProtKB-UniRule"/>
</dbReference>
<comment type="subcellular location">
    <subcellularLocation>
        <location evidence="3">Secreted</location>
        <location evidence="3">Extracellular space</location>
    </subcellularLocation>
</comment>
<sequence length="505" mass="55702">MLNATYHNYEHQGSKGMLIRTTRWSLPDYLHDHIDTIQPTTSFFYQNPQAKRAEPQSPQWFQEGRLPTYREMVEEDLLDRGHIDIPDQQDFPEFPTVKQACNRLAVSPFCIRTLYGIIGYEYQNSQKNGIGIVNFNGQSNNRSDLDAFLRLYRKDAAAANVARTFGTEIVNAGRDQQTQLDAQQLESFMDFEGALDIQTVIGVGFPTPVTAYNVGGKPLYETSGDNEPYLEWLHFVMGQEDLPPVMTISYADEEHTVPEAYARRVCNELAQLGARGISVVFASGDHGVGREDRCYDKNNSTHFRPMFPASCPYVTAVGATRLVGPEVVAFDARGGFVSGGGFSNYFSRPSYQEGHVEEYVRGLDSELKPYFNAQGRGYPDVSAVGYHYVVMWNGVAHLQDGTSASAPTFAAIVALVNDALLAVGRPSLGFLNPLLYSRGATAFKDVISGSNFGCNTTGFLAVKGWDPASGLGTPVSKCVVCILLLSQTNSLVVSHSERNCIAREL</sequence>
<organism evidence="17 18">
    <name type="scientific">Aureobasidium mustum</name>
    <dbReference type="NCBI Taxonomy" id="2773714"/>
    <lineage>
        <taxon>Eukaryota</taxon>
        <taxon>Fungi</taxon>
        <taxon>Dikarya</taxon>
        <taxon>Ascomycota</taxon>
        <taxon>Pezizomycotina</taxon>
        <taxon>Dothideomycetes</taxon>
        <taxon>Dothideomycetidae</taxon>
        <taxon>Dothideales</taxon>
        <taxon>Saccotheciaceae</taxon>
        <taxon>Aureobasidium</taxon>
    </lineage>
</organism>
<dbReference type="GO" id="GO:0008240">
    <property type="term" value="F:tripeptidyl-peptidase activity"/>
    <property type="evidence" value="ECO:0007669"/>
    <property type="project" value="UniProtKB-EC"/>
</dbReference>
<evidence type="ECO:0000313" key="18">
    <source>
        <dbReference type="Proteomes" id="UP000714618"/>
    </source>
</evidence>
<feature type="binding site" evidence="15">
    <location>
        <position position="466"/>
    </location>
    <ligand>
        <name>Ca(2+)</name>
        <dbReference type="ChEBI" id="CHEBI:29108"/>
    </ligand>
</feature>
<evidence type="ECO:0000256" key="7">
    <source>
        <dbReference type="ARBA" id="ARBA00022723"/>
    </source>
</evidence>
<dbReference type="CDD" id="cd04056">
    <property type="entry name" value="Peptidases_S53"/>
    <property type="match status" value="1"/>
</dbReference>
<evidence type="ECO:0000259" key="16">
    <source>
        <dbReference type="PROSITE" id="PS51695"/>
    </source>
</evidence>
<keyword evidence="9 15" id="KW-0378">Hydrolase</keyword>
<dbReference type="PANTHER" id="PTHR14218">
    <property type="entry name" value="PROTEASE S8 TRIPEPTIDYL PEPTIDASE I CLN2"/>
    <property type="match status" value="1"/>
</dbReference>
<comment type="catalytic activity">
    <reaction evidence="1">
        <text>Release of an N-terminal tripeptide from a polypeptide.</text>
        <dbReference type="EC" id="3.4.14.10"/>
    </reaction>
</comment>
<feature type="binding site" evidence="15">
    <location>
        <position position="445"/>
    </location>
    <ligand>
        <name>Ca(2+)</name>
        <dbReference type="ChEBI" id="CHEBI:29108"/>
    </ligand>
</feature>
<keyword evidence="10 15" id="KW-0720">Serine protease</keyword>
<dbReference type="OrthoDB" id="409122at2759"/>
<comment type="cofactor">
    <cofactor evidence="15">
        <name>Ca(2+)</name>
        <dbReference type="ChEBI" id="CHEBI:29108"/>
    </cofactor>
    <text evidence="15">Binds 1 Ca(2+) ion per subunit.</text>
</comment>
<dbReference type="InterPro" id="IPR023828">
    <property type="entry name" value="Peptidase_S8_Ser-AS"/>
</dbReference>
<keyword evidence="8" id="KW-0732">Signal</keyword>
<dbReference type="GO" id="GO:0006508">
    <property type="term" value="P:proteolysis"/>
    <property type="evidence" value="ECO:0007669"/>
    <property type="project" value="UniProtKB-KW"/>
</dbReference>
<evidence type="ECO:0000256" key="11">
    <source>
        <dbReference type="ARBA" id="ARBA00022837"/>
    </source>
</evidence>
<keyword evidence="5" id="KW-0964">Secreted</keyword>
<dbReference type="FunFam" id="3.40.50.200:FF:000015">
    <property type="entry name" value="Tripeptidyl peptidase A"/>
    <property type="match status" value="1"/>
</dbReference>
<dbReference type="PANTHER" id="PTHR14218:SF39">
    <property type="entry name" value="PEPTIDASE S53 DOMAIN-CONTAINING PROTEIN"/>
    <property type="match status" value="1"/>
</dbReference>
<dbReference type="InterPro" id="IPR030400">
    <property type="entry name" value="Sedolisin_dom"/>
</dbReference>
<dbReference type="GO" id="GO:0005576">
    <property type="term" value="C:extracellular region"/>
    <property type="evidence" value="ECO:0007669"/>
    <property type="project" value="UniProtKB-SubCell"/>
</dbReference>
<feature type="binding site" evidence="15">
    <location>
        <position position="446"/>
    </location>
    <ligand>
        <name>Ca(2+)</name>
        <dbReference type="ChEBI" id="CHEBI:29108"/>
    </ligand>
</feature>
<evidence type="ECO:0000256" key="9">
    <source>
        <dbReference type="ARBA" id="ARBA00022801"/>
    </source>
</evidence>
<protein>
    <recommendedName>
        <fullName evidence="4">tripeptidyl-peptidase II</fullName>
        <ecNumber evidence="4">3.4.14.10</ecNumber>
    </recommendedName>
</protein>
<evidence type="ECO:0000256" key="15">
    <source>
        <dbReference type="PROSITE-ProRule" id="PRU01032"/>
    </source>
</evidence>
<evidence type="ECO:0000256" key="8">
    <source>
        <dbReference type="ARBA" id="ARBA00022729"/>
    </source>
</evidence>
<comment type="function">
    <text evidence="2">Secreted tripeptidyl-peptidase which degrades proteins at acidic pHs and is involved in virulence.</text>
</comment>
<evidence type="ECO:0000256" key="2">
    <source>
        <dbReference type="ARBA" id="ARBA00002451"/>
    </source>
</evidence>
<dbReference type="SUPFAM" id="SSF54897">
    <property type="entry name" value="Protease propeptides/inhibitors"/>
    <property type="match status" value="1"/>
</dbReference>
<reference evidence="17" key="1">
    <citation type="submission" date="2020-06" db="EMBL/GenBank/DDBJ databases">
        <authorList>
            <person name="Onetto C."/>
        </authorList>
    </citation>
    <scope>NUCLEOTIDE SEQUENCE</scope>
</reference>
<keyword evidence="18" id="KW-1185">Reference proteome</keyword>
<evidence type="ECO:0000256" key="14">
    <source>
        <dbReference type="ARBA" id="ARBA00023180"/>
    </source>
</evidence>
<feature type="binding site" evidence="15">
    <location>
        <position position="464"/>
    </location>
    <ligand>
        <name>Ca(2+)</name>
        <dbReference type="ChEBI" id="CHEBI:29108"/>
    </ligand>
</feature>
<name>A0A9N8JZR3_9PEZI</name>
<evidence type="ECO:0000256" key="12">
    <source>
        <dbReference type="ARBA" id="ARBA00023026"/>
    </source>
</evidence>
<dbReference type="InterPro" id="IPR050819">
    <property type="entry name" value="Tripeptidyl-peptidase_I"/>
</dbReference>
<dbReference type="InterPro" id="IPR036852">
    <property type="entry name" value="Peptidase_S8/S53_dom_sf"/>
</dbReference>
<feature type="domain" description="Peptidase S53" evidence="16">
    <location>
        <begin position="105"/>
        <end position="486"/>
    </location>
</feature>
<feature type="active site" description="Charge relay system" evidence="15">
    <location>
        <position position="192"/>
    </location>
</feature>